<dbReference type="GO" id="GO:0009279">
    <property type="term" value="C:cell outer membrane"/>
    <property type="evidence" value="ECO:0007669"/>
    <property type="project" value="UniProtKB-SubCell"/>
</dbReference>
<protein>
    <submittedName>
        <fullName evidence="7">Outer membrane protein A</fullName>
    </submittedName>
</protein>
<evidence type="ECO:0000256" key="3">
    <source>
        <dbReference type="ARBA" id="ARBA00023237"/>
    </source>
</evidence>
<evidence type="ECO:0000256" key="4">
    <source>
        <dbReference type="PROSITE-ProRule" id="PRU00473"/>
    </source>
</evidence>
<dbReference type="PANTHER" id="PTHR30329:SF21">
    <property type="entry name" value="LIPOPROTEIN YIAD-RELATED"/>
    <property type="match status" value="1"/>
</dbReference>
<dbReference type="InterPro" id="IPR006664">
    <property type="entry name" value="OMP_bac"/>
</dbReference>
<evidence type="ECO:0000256" key="2">
    <source>
        <dbReference type="ARBA" id="ARBA00023136"/>
    </source>
</evidence>
<comment type="subcellular location">
    <subcellularLocation>
        <location evidence="1">Cell outer membrane</location>
    </subcellularLocation>
</comment>
<feature type="domain" description="OmpA-like" evidence="6">
    <location>
        <begin position="249"/>
        <end position="375"/>
    </location>
</feature>
<dbReference type="InterPro" id="IPR050330">
    <property type="entry name" value="Bact_OuterMem_StrucFunc"/>
</dbReference>
<evidence type="ECO:0000259" key="6">
    <source>
        <dbReference type="PROSITE" id="PS51123"/>
    </source>
</evidence>
<organism evidence="7 8">
    <name type="scientific">Paraburkholderia saeva</name>
    <dbReference type="NCBI Taxonomy" id="2777537"/>
    <lineage>
        <taxon>Bacteria</taxon>
        <taxon>Pseudomonadati</taxon>
        <taxon>Pseudomonadota</taxon>
        <taxon>Betaproteobacteria</taxon>
        <taxon>Burkholderiales</taxon>
        <taxon>Burkholderiaceae</taxon>
        <taxon>Paraburkholderia</taxon>
    </lineage>
</organism>
<accession>A0A9N8X1Q8</accession>
<dbReference type="Pfam" id="PF00691">
    <property type="entry name" value="OmpA"/>
    <property type="match status" value="1"/>
</dbReference>
<dbReference type="CDD" id="cd07185">
    <property type="entry name" value="OmpA_C-like"/>
    <property type="match status" value="1"/>
</dbReference>
<dbReference type="PRINTS" id="PR01021">
    <property type="entry name" value="OMPADOMAIN"/>
</dbReference>
<dbReference type="PROSITE" id="PS51123">
    <property type="entry name" value="OMPA_2"/>
    <property type="match status" value="1"/>
</dbReference>
<dbReference type="EMBL" id="CAJQZC010000004">
    <property type="protein sequence ID" value="CAG4898037.1"/>
    <property type="molecule type" value="Genomic_DNA"/>
</dbReference>
<evidence type="ECO:0000256" key="1">
    <source>
        <dbReference type="ARBA" id="ARBA00004442"/>
    </source>
</evidence>
<keyword evidence="8" id="KW-1185">Reference proteome</keyword>
<dbReference type="RefSeq" id="WP_228876998.1">
    <property type="nucleotide sequence ID" value="NZ_CAJQZC010000004.1"/>
</dbReference>
<comment type="caution">
    <text evidence="7">The sequence shown here is derived from an EMBL/GenBank/DDBJ whole genome shotgun (WGS) entry which is preliminary data.</text>
</comment>
<reference evidence="7" key="1">
    <citation type="submission" date="2021-04" db="EMBL/GenBank/DDBJ databases">
        <authorList>
            <person name="Vanwijnsberghe S."/>
        </authorList>
    </citation>
    <scope>NUCLEOTIDE SEQUENCE</scope>
    <source>
        <strain evidence="7">LMG 31841</strain>
    </source>
</reference>
<keyword evidence="3" id="KW-0998">Cell outer membrane</keyword>
<evidence type="ECO:0000313" key="7">
    <source>
        <dbReference type="EMBL" id="CAG4898037.1"/>
    </source>
</evidence>
<gene>
    <name evidence="7" type="primary">ompA_1</name>
    <name evidence="7" type="ORF">LMG31841_02560</name>
</gene>
<dbReference type="PANTHER" id="PTHR30329">
    <property type="entry name" value="STATOR ELEMENT OF FLAGELLAR MOTOR COMPLEX"/>
    <property type="match status" value="1"/>
</dbReference>
<dbReference type="PROSITE" id="PS51257">
    <property type="entry name" value="PROKAR_LIPOPROTEIN"/>
    <property type="match status" value="1"/>
</dbReference>
<keyword evidence="5" id="KW-0732">Signal</keyword>
<dbReference type="SUPFAM" id="SSF103088">
    <property type="entry name" value="OmpA-like"/>
    <property type="match status" value="1"/>
</dbReference>
<evidence type="ECO:0000256" key="5">
    <source>
        <dbReference type="SAM" id="SignalP"/>
    </source>
</evidence>
<feature type="chain" id="PRO_5040374863" evidence="5">
    <location>
        <begin position="24"/>
        <end position="381"/>
    </location>
</feature>
<dbReference type="AlphaFoldDB" id="A0A9N8X1Q8"/>
<sequence length="381" mass="41051">MKHSILAAAIAAVLTGCASTASRDQLNIQDPTVLKRGFGTPQDVASGAAPKQWTDVYTQITHRGDVLDTLQRRLDASGPRKDSYAGAKAQCWINAGKEAFAAHDDWGFVEEAIGEAARLTVSLDTGDSATPSTAQAAAQAAQAVQATQAAQSVAQSEAQVNPALRTVVKVRPDLWDQLAKVRADPRFAWCPQARKLAACSEVELMYAGHEAWTRAFDKAKQRTDTLQDQVRASEQALSSCAVPAPPQPPLPKVMSLSSDALFAFDRGDVPAITPQGRAQLDDIANRLRGSGFTDRMTVSGYTDRLGSSLYNLRLSRQRANSVKQYLISKGVTIPIDAQGFGKAEPGTTCTMRNRKALIECLAPDRRVDIRFVGQKTVTLSQ</sequence>
<feature type="signal peptide" evidence="5">
    <location>
        <begin position="1"/>
        <end position="23"/>
    </location>
</feature>
<dbReference type="InterPro" id="IPR036737">
    <property type="entry name" value="OmpA-like_sf"/>
</dbReference>
<proteinExistence type="predicted"/>
<dbReference type="InterPro" id="IPR006665">
    <property type="entry name" value="OmpA-like"/>
</dbReference>
<dbReference type="Gene3D" id="3.30.1330.60">
    <property type="entry name" value="OmpA-like domain"/>
    <property type="match status" value="1"/>
</dbReference>
<keyword evidence="2 4" id="KW-0472">Membrane</keyword>
<evidence type="ECO:0000313" key="8">
    <source>
        <dbReference type="Proteomes" id="UP000789704"/>
    </source>
</evidence>
<name>A0A9N8X1Q8_9BURK</name>
<dbReference type="Proteomes" id="UP000789704">
    <property type="component" value="Unassembled WGS sequence"/>
</dbReference>